<name>A0A9D4L7G6_DREPO</name>
<dbReference type="PRINTS" id="PR00042">
    <property type="entry name" value="LEUZIPPRFOS"/>
</dbReference>
<feature type="domain" description="BZIP" evidence="5">
    <location>
        <begin position="226"/>
        <end position="289"/>
    </location>
</feature>
<dbReference type="SUPFAM" id="SSF57959">
    <property type="entry name" value="Leucine zipper domain"/>
    <property type="match status" value="1"/>
</dbReference>
<dbReference type="AlphaFoldDB" id="A0A9D4L7G6"/>
<evidence type="ECO:0000256" key="1">
    <source>
        <dbReference type="ARBA" id="ARBA00023015"/>
    </source>
</evidence>
<accession>A0A9D4L7G6</accession>
<sequence length="303" mass="34495">MVMHEQSDFIDFLCGKNADQSLILDEFQYFTPPNDRDQQLDMDNLDAIIDPCGERTYLGQITDDQCLQEVVVESEVPRETQVIISNTLEEESYLDGETSLVFRFPPDTNFAGSVTNSLDAGYMEYLTCDSNDTRTLSESTQDSDTMFSCTTVPNTPFSATLYSAPKTPDTASSWASSPSSNGGNIPKVVKESLKMAIKTKRFREGKGDLKVEFVPPPPEQLTSEEQAKREEKRINNKLAAQRCREKKRKRIEELEEEIRQIHKKNKSQENEIKKIINERDYLQDLVSVHKQVCPSFRSMSSSF</sequence>
<dbReference type="PROSITE" id="PS50217">
    <property type="entry name" value="BZIP"/>
    <property type="match status" value="1"/>
</dbReference>
<evidence type="ECO:0000256" key="2">
    <source>
        <dbReference type="ARBA" id="ARBA00023125"/>
    </source>
</evidence>
<evidence type="ECO:0000256" key="4">
    <source>
        <dbReference type="SAM" id="MobiDB-lite"/>
    </source>
</evidence>
<dbReference type="GO" id="GO:0005634">
    <property type="term" value="C:nucleus"/>
    <property type="evidence" value="ECO:0007669"/>
    <property type="project" value="TreeGrafter"/>
</dbReference>
<keyword evidence="1" id="KW-0805">Transcription regulation</keyword>
<dbReference type="PANTHER" id="PTHR23351">
    <property type="entry name" value="FOS TRANSCRIPTION FACTOR-RELATED"/>
    <property type="match status" value="1"/>
</dbReference>
<dbReference type="InterPro" id="IPR004827">
    <property type="entry name" value="bZIP"/>
</dbReference>
<keyword evidence="2" id="KW-0238">DNA-binding</keyword>
<dbReference type="EMBL" id="JAIWYP010000003">
    <property type="protein sequence ID" value="KAH3852865.1"/>
    <property type="molecule type" value="Genomic_DNA"/>
</dbReference>
<protein>
    <recommendedName>
        <fullName evidence="5">BZIP domain-containing protein</fullName>
    </recommendedName>
</protein>
<evidence type="ECO:0000313" key="6">
    <source>
        <dbReference type="EMBL" id="KAH3852865.1"/>
    </source>
</evidence>
<evidence type="ECO:0000256" key="3">
    <source>
        <dbReference type="ARBA" id="ARBA00023163"/>
    </source>
</evidence>
<comment type="caution">
    <text evidence="6">The sequence shown here is derived from an EMBL/GenBank/DDBJ whole genome shotgun (WGS) entry which is preliminary data.</text>
</comment>
<dbReference type="Proteomes" id="UP000828390">
    <property type="component" value="Unassembled WGS sequence"/>
</dbReference>
<dbReference type="InterPro" id="IPR000837">
    <property type="entry name" value="AP-1"/>
</dbReference>
<proteinExistence type="predicted"/>
<reference evidence="6" key="1">
    <citation type="journal article" date="2019" name="bioRxiv">
        <title>The Genome of the Zebra Mussel, Dreissena polymorpha: A Resource for Invasive Species Research.</title>
        <authorList>
            <person name="McCartney M.A."/>
            <person name="Auch B."/>
            <person name="Kono T."/>
            <person name="Mallez S."/>
            <person name="Zhang Y."/>
            <person name="Obille A."/>
            <person name="Becker A."/>
            <person name="Abrahante J.E."/>
            <person name="Garbe J."/>
            <person name="Badalamenti J.P."/>
            <person name="Herman A."/>
            <person name="Mangelson H."/>
            <person name="Liachko I."/>
            <person name="Sullivan S."/>
            <person name="Sone E.D."/>
            <person name="Koren S."/>
            <person name="Silverstein K.A.T."/>
            <person name="Beckman K.B."/>
            <person name="Gohl D.M."/>
        </authorList>
    </citation>
    <scope>NUCLEOTIDE SEQUENCE</scope>
    <source>
        <strain evidence="6">Duluth1</strain>
        <tissue evidence="6">Whole animal</tissue>
    </source>
</reference>
<dbReference type="InterPro" id="IPR046347">
    <property type="entry name" value="bZIP_sf"/>
</dbReference>
<feature type="region of interest" description="Disordered" evidence="4">
    <location>
        <begin position="209"/>
        <end position="232"/>
    </location>
</feature>
<organism evidence="6 7">
    <name type="scientific">Dreissena polymorpha</name>
    <name type="common">Zebra mussel</name>
    <name type="synonym">Mytilus polymorpha</name>
    <dbReference type="NCBI Taxonomy" id="45954"/>
    <lineage>
        <taxon>Eukaryota</taxon>
        <taxon>Metazoa</taxon>
        <taxon>Spiralia</taxon>
        <taxon>Lophotrochozoa</taxon>
        <taxon>Mollusca</taxon>
        <taxon>Bivalvia</taxon>
        <taxon>Autobranchia</taxon>
        <taxon>Heteroconchia</taxon>
        <taxon>Euheterodonta</taxon>
        <taxon>Imparidentia</taxon>
        <taxon>Neoheterodontei</taxon>
        <taxon>Myida</taxon>
        <taxon>Dreissenoidea</taxon>
        <taxon>Dreissenidae</taxon>
        <taxon>Dreissena</taxon>
    </lineage>
</organism>
<keyword evidence="7" id="KW-1185">Reference proteome</keyword>
<evidence type="ECO:0000313" key="7">
    <source>
        <dbReference type="Proteomes" id="UP000828390"/>
    </source>
</evidence>
<evidence type="ECO:0000259" key="5">
    <source>
        <dbReference type="PROSITE" id="PS50217"/>
    </source>
</evidence>
<dbReference type="GO" id="GO:0000978">
    <property type="term" value="F:RNA polymerase II cis-regulatory region sequence-specific DNA binding"/>
    <property type="evidence" value="ECO:0007669"/>
    <property type="project" value="TreeGrafter"/>
</dbReference>
<dbReference type="PANTHER" id="PTHR23351:SF24">
    <property type="entry name" value="ACTIVATING TRANSCRIPTION FACTOR 3-RELATED"/>
    <property type="match status" value="1"/>
</dbReference>
<dbReference type="GO" id="GO:0000981">
    <property type="term" value="F:DNA-binding transcription factor activity, RNA polymerase II-specific"/>
    <property type="evidence" value="ECO:0007669"/>
    <property type="project" value="TreeGrafter"/>
</dbReference>
<keyword evidence="3" id="KW-0804">Transcription</keyword>
<gene>
    <name evidence="6" type="ORF">DPMN_095386</name>
</gene>
<dbReference type="SMART" id="SM00338">
    <property type="entry name" value="BRLZ"/>
    <property type="match status" value="1"/>
</dbReference>
<dbReference type="OrthoDB" id="2596881at2759"/>
<dbReference type="Pfam" id="PF00170">
    <property type="entry name" value="bZIP_1"/>
    <property type="match status" value="1"/>
</dbReference>
<reference evidence="6" key="2">
    <citation type="submission" date="2020-11" db="EMBL/GenBank/DDBJ databases">
        <authorList>
            <person name="McCartney M.A."/>
            <person name="Auch B."/>
            <person name="Kono T."/>
            <person name="Mallez S."/>
            <person name="Becker A."/>
            <person name="Gohl D.M."/>
            <person name="Silverstein K.A.T."/>
            <person name="Koren S."/>
            <person name="Bechman K.B."/>
            <person name="Herman A."/>
            <person name="Abrahante J.E."/>
            <person name="Garbe J."/>
        </authorList>
    </citation>
    <scope>NUCLEOTIDE SEQUENCE</scope>
    <source>
        <strain evidence="6">Duluth1</strain>
        <tissue evidence="6">Whole animal</tissue>
    </source>
</reference>
<dbReference type="Gene3D" id="1.20.5.170">
    <property type="match status" value="1"/>
</dbReference>